<reference evidence="3 4" key="1">
    <citation type="journal article" date="2013" name="Genome Biol.">
        <title>The genome sequence of the most widely cultivated cacao type and its use to identify candidate genes regulating pod color.</title>
        <authorList>
            <person name="Motamayor J.C."/>
            <person name="Mockaitis K."/>
            <person name="Schmutz J."/>
            <person name="Haiminen N."/>
            <person name="Iii D.L."/>
            <person name="Cornejo O."/>
            <person name="Findley S.D."/>
            <person name="Zheng P."/>
            <person name="Utro F."/>
            <person name="Royaert S."/>
            <person name="Saski C."/>
            <person name="Jenkins J."/>
            <person name="Podicheti R."/>
            <person name="Zhao M."/>
            <person name="Scheffler B.E."/>
            <person name="Stack J.C."/>
            <person name="Feltus F.A."/>
            <person name="Mustiga G.M."/>
            <person name="Amores F."/>
            <person name="Phillips W."/>
            <person name="Marelli J.P."/>
            <person name="May G.D."/>
            <person name="Shapiro H."/>
            <person name="Ma J."/>
            <person name="Bustamante C.D."/>
            <person name="Schnell R.J."/>
            <person name="Main D."/>
            <person name="Gilbert D."/>
            <person name="Parida L."/>
            <person name="Kuhn D.N."/>
        </authorList>
    </citation>
    <scope>NUCLEOTIDE SEQUENCE [LARGE SCALE GENOMIC DNA]</scope>
    <source>
        <strain evidence="4">cv. Matina 1-6</strain>
    </source>
</reference>
<proteinExistence type="predicted"/>
<feature type="region of interest" description="Disordered" evidence="1">
    <location>
        <begin position="17"/>
        <end position="45"/>
    </location>
</feature>
<dbReference type="InterPro" id="IPR054722">
    <property type="entry name" value="PolX-like_BBD"/>
</dbReference>
<protein>
    <recommendedName>
        <fullName evidence="2">Retrovirus-related Pol polyprotein from transposon TNT 1-94-like beta-barrel domain-containing protein</fullName>
    </recommendedName>
</protein>
<sequence length="188" mass="20876">MRALKCEASVENALVAKTKGLRSKGESSRKQKNSKGGDDKQGKVKDKYPPCPHCKKSHHTPKCCWYKTNVKCRGCNQLGHVEKVCKVKKTEGDKKAAVAEEVVEFEEVLFMAEIEDCSAENDIWLIDSGSSNHITSNEKLFSELDKSFNAKVKIGNDMFLKILGVGTVVMKTPKGFKSISDVYFVPEA</sequence>
<feature type="compositionally biased region" description="Basic and acidic residues" evidence="1">
    <location>
        <begin position="23"/>
        <end position="45"/>
    </location>
</feature>
<dbReference type="AlphaFoldDB" id="A0A061EKU6"/>
<dbReference type="Proteomes" id="UP000026915">
    <property type="component" value="Chromosome 4"/>
</dbReference>
<evidence type="ECO:0000313" key="3">
    <source>
        <dbReference type="EMBL" id="EOY02929.1"/>
    </source>
</evidence>
<keyword evidence="4" id="KW-1185">Reference proteome</keyword>
<accession>A0A061EKU6</accession>
<gene>
    <name evidence="3" type="ORF">TCM_017331</name>
</gene>
<name>A0A061EKU6_THECC</name>
<dbReference type="Gramene" id="EOY02929">
    <property type="protein sequence ID" value="EOY02929"/>
    <property type="gene ID" value="TCM_017331"/>
</dbReference>
<dbReference type="EMBL" id="CM001882">
    <property type="protein sequence ID" value="EOY02929.1"/>
    <property type="molecule type" value="Genomic_DNA"/>
</dbReference>
<organism evidence="3 4">
    <name type="scientific">Theobroma cacao</name>
    <name type="common">Cacao</name>
    <name type="synonym">Cocoa</name>
    <dbReference type="NCBI Taxonomy" id="3641"/>
    <lineage>
        <taxon>Eukaryota</taxon>
        <taxon>Viridiplantae</taxon>
        <taxon>Streptophyta</taxon>
        <taxon>Embryophyta</taxon>
        <taxon>Tracheophyta</taxon>
        <taxon>Spermatophyta</taxon>
        <taxon>Magnoliopsida</taxon>
        <taxon>eudicotyledons</taxon>
        <taxon>Gunneridae</taxon>
        <taxon>Pentapetalae</taxon>
        <taxon>rosids</taxon>
        <taxon>malvids</taxon>
        <taxon>Malvales</taxon>
        <taxon>Malvaceae</taxon>
        <taxon>Byttnerioideae</taxon>
        <taxon>Theobroma</taxon>
    </lineage>
</organism>
<evidence type="ECO:0000313" key="4">
    <source>
        <dbReference type="Proteomes" id="UP000026915"/>
    </source>
</evidence>
<evidence type="ECO:0000256" key="1">
    <source>
        <dbReference type="SAM" id="MobiDB-lite"/>
    </source>
</evidence>
<dbReference type="eggNOG" id="KOG0017">
    <property type="taxonomic scope" value="Eukaryota"/>
</dbReference>
<dbReference type="HOGENOM" id="CLU_1443412_0_0_1"/>
<evidence type="ECO:0000259" key="2">
    <source>
        <dbReference type="Pfam" id="PF22936"/>
    </source>
</evidence>
<dbReference type="OMA" id="ENDIWLI"/>
<feature type="domain" description="Retrovirus-related Pol polyprotein from transposon TNT 1-94-like beta-barrel" evidence="2">
    <location>
        <begin position="124"/>
        <end position="187"/>
    </location>
</feature>
<dbReference type="Pfam" id="PF22936">
    <property type="entry name" value="Pol_BBD"/>
    <property type="match status" value="1"/>
</dbReference>
<dbReference type="InParanoid" id="A0A061EKU6"/>